<dbReference type="PANTHER" id="PTHR38434">
    <property type="entry name" value="BLL2549 PROTEIN"/>
    <property type="match status" value="1"/>
</dbReference>
<dbReference type="PANTHER" id="PTHR38434:SF1">
    <property type="entry name" value="BLL2549 PROTEIN"/>
    <property type="match status" value="1"/>
</dbReference>
<dbReference type="RefSeq" id="WP_191026224.1">
    <property type="nucleotide sequence ID" value="NZ_JABBXD010000010.1"/>
</dbReference>
<feature type="transmembrane region" description="Helical" evidence="1">
    <location>
        <begin position="751"/>
        <end position="768"/>
    </location>
</feature>
<feature type="transmembrane region" description="Helical" evidence="1">
    <location>
        <begin position="803"/>
        <end position="823"/>
    </location>
</feature>
<organism evidence="2 3">
    <name type="scientific">Salinimonas profundi</name>
    <dbReference type="NCBI Taxonomy" id="2729140"/>
    <lineage>
        <taxon>Bacteria</taxon>
        <taxon>Pseudomonadati</taxon>
        <taxon>Pseudomonadota</taxon>
        <taxon>Gammaproteobacteria</taxon>
        <taxon>Alteromonadales</taxon>
        <taxon>Alteromonadaceae</taxon>
        <taxon>Alteromonas/Salinimonas group</taxon>
        <taxon>Salinimonas</taxon>
    </lineage>
</organism>
<sequence>MEGFLISLGLVIAALLFTLLNRIKKLEARLSHLEHKSTLKSDTHAAELAAPAAPLKEESATPTFTPRPARKREAPPLTSLIIHQLQHYGLLWLGGIALALGGVFLALYAIDAGILSPAIRLLLGGVFGIGLVAGAEYLTRHRQRFNIHTPYIPAAIACGGIICCYAVIMVAFDAFALLSAATAFILLAILSLLSTWLTLRYGMLLAVVGVAGAYLVPLLIPAQSSSLLLLTAYLSLVTASATYISQRTSQPLLGIGALVAHALLSLGALLSADFVQMSAVLLNAAILLYLYGVAPITGWLIRRNENTTAWYPSRQALAAAVLTCCYMTTAMWLVDDKNEIYLLSAIFSGLLLLISVKVRQFVLLSPVALFMTGIAIILAAQSSAASLTLTSPLALFAQCAALVFSVFGIVMSRQHNTHAVFHSLYTLSAPILTLLLVTVTGPDNQSGEVITGLTVILAMYGLVAAVVLTRCSRTLSQIHVTLTLHSCLLVIAILQLSGSLLSVFLAWQVGLLVFQSLRLQINIPAWIYKVVAAVLILRLTTLLWGWSLLSPGGPTAYTPLITYSLVLVPLVFSCWYAPGQGVRRWFTGVLLHVLALMTTSLSVWWLTGDTFISDIDYKTATLLSCNWLLLAAVYRWRSIHATVPRVFNAFSAILVTLALMFHWGLSVGDNPFFARQLFSLDHPAVWLTVLWGLPGIALCWLAYAWRHTLAFRNIQLVSGSVFIVLWINALIRLAFHTKSLHLLQGFSQSELYTYSVIWLMLATALLFIAQRLNMMALKKAGFGVLLVVVCKVFVIDMSHLTGLWRAISFLGLGGSLVLLGWLFQRFNQPAPSLDTSP</sequence>
<feature type="transmembrane region" description="Helical" evidence="1">
    <location>
        <begin position="6"/>
        <end position="23"/>
    </location>
</feature>
<gene>
    <name evidence="2" type="ORF">HHX48_14850</name>
</gene>
<feature type="transmembrane region" description="Helical" evidence="1">
    <location>
        <begin position="340"/>
        <end position="356"/>
    </location>
</feature>
<feature type="transmembrane region" description="Helical" evidence="1">
    <location>
        <begin position="646"/>
        <end position="665"/>
    </location>
</feature>
<keyword evidence="3" id="KW-1185">Reference proteome</keyword>
<reference evidence="2 3" key="1">
    <citation type="submission" date="2020-04" db="EMBL/GenBank/DDBJ databases">
        <title>Salinimonas sp. HHU 13199.</title>
        <authorList>
            <person name="Cui X."/>
            <person name="Zhang D."/>
        </authorList>
    </citation>
    <scope>NUCLEOTIDE SEQUENCE [LARGE SCALE GENOMIC DNA]</scope>
    <source>
        <strain evidence="2 3">HHU 13199</strain>
    </source>
</reference>
<feature type="transmembrane region" description="Helical" evidence="1">
    <location>
        <begin position="201"/>
        <end position="220"/>
    </location>
</feature>
<feature type="transmembrane region" description="Helical" evidence="1">
    <location>
        <begin position="617"/>
        <end position="634"/>
    </location>
</feature>
<feature type="transmembrane region" description="Helical" evidence="1">
    <location>
        <begin position="560"/>
        <end position="578"/>
    </location>
</feature>
<evidence type="ECO:0000256" key="1">
    <source>
        <dbReference type="SAM" id="Phobius"/>
    </source>
</evidence>
<feature type="transmembrane region" description="Helical" evidence="1">
    <location>
        <begin position="90"/>
        <end position="110"/>
    </location>
</feature>
<name>A0ABR8LRG4_9ALTE</name>
<feature type="transmembrane region" description="Helical" evidence="1">
    <location>
        <begin position="500"/>
        <end position="519"/>
    </location>
</feature>
<keyword evidence="1" id="KW-1133">Transmembrane helix</keyword>
<comment type="caution">
    <text evidence="2">The sequence shown here is derived from an EMBL/GenBank/DDBJ whole genome shotgun (WGS) entry which is preliminary data.</text>
</comment>
<feature type="transmembrane region" description="Helical" evidence="1">
    <location>
        <begin position="585"/>
        <end position="605"/>
    </location>
</feature>
<feature type="transmembrane region" description="Helical" evidence="1">
    <location>
        <begin position="716"/>
        <end position="735"/>
    </location>
</feature>
<feature type="transmembrane region" description="Helical" evidence="1">
    <location>
        <begin position="361"/>
        <end position="381"/>
    </location>
</feature>
<dbReference type="Proteomes" id="UP000624419">
    <property type="component" value="Unassembled WGS sequence"/>
</dbReference>
<feature type="transmembrane region" description="Helical" evidence="1">
    <location>
        <begin position="313"/>
        <end position="334"/>
    </location>
</feature>
<feature type="transmembrane region" description="Helical" evidence="1">
    <location>
        <begin position="419"/>
        <end position="437"/>
    </location>
</feature>
<feature type="transmembrane region" description="Helical" evidence="1">
    <location>
        <begin position="151"/>
        <end position="168"/>
    </location>
</feature>
<feature type="transmembrane region" description="Helical" evidence="1">
    <location>
        <begin position="449"/>
        <end position="468"/>
    </location>
</feature>
<feature type="transmembrane region" description="Helical" evidence="1">
    <location>
        <begin position="174"/>
        <end position="194"/>
    </location>
</feature>
<protein>
    <submittedName>
        <fullName evidence="2">DUF2339 domain-containing protein</fullName>
    </submittedName>
</protein>
<feature type="transmembrane region" description="Helical" evidence="1">
    <location>
        <begin position="252"/>
        <end position="272"/>
    </location>
</feature>
<feature type="transmembrane region" description="Helical" evidence="1">
    <location>
        <begin position="685"/>
        <end position="704"/>
    </location>
</feature>
<keyword evidence="1" id="KW-0812">Transmembrane</keyword>
<evidence type="ECO:0000313" key="3">
    <source>
        <dbReference type="Proteomes" id="UP000624419"/>
    </source>
</evidence>
<feature type="transmembrane region" description="Helical" evidence="1">
    <location>
        <begin position="475"/>
        <end position="494"/>
    </location>
</feature>
<feature type="transmembrane region" description="Helical" evidence="1">
    <location>
        <begin position="226"/>
        <end position="245"/>
    </location>
</feature>
<accession>A0ABR8LRG4</accession>
<proteinExistence type="predicted"/>
<feature type="transmembrane region" description="Helical" evidence="1">
    <location>
        <begin position="122"/>
        <end position="139"/>
    </location>
</feature>
<dbReference type="InterPro" id="IPR019286">
    <property type="entry name" value="DUF2339_TM"/>
</dbReference>
<dbReference type="InterPro" id="IPR014600">
    <property type="entry name" value="UCP035905_mem"/>
</dbReference>
<dbReference type="EMBL" id="JABBXD010000010">
    <property type="protein sequence ID" value="MBD3587022.1"/>
    <property type="molecule type" value="Genomic_DNA"/>
</dbReference>
<feature type="transmembrane region" description="Helical" evidence="1">
    <location>
        <begin position="526"/>
        <end position="548"/>
    </location>
</feature>
<feature type="transmembrane region" description="Helical" evidence="1">
    <location>
        <begin position="780"/>
        <end position="797"/>
    </location>
</feature>
<keyword evidence="1" id="KW-0472">Membrane</keyword>
<feature type="transmembrane region" description="Helical" evidence="1">
    <location>
        <begin position="278"/>
        <end position="301"/>
    </location>
</feature>
<dbReference type="Pfam" id="PF10101">
    <property type="entry name" value="DUF2339"/>
    <property type="match status" value="1"/>
</dbReference>
<dbReference type="PIRSF" id="PIRSF035905">
    <property type="entry name" value="UCP035905_mp"/>
    <property type="match status" value="1"/>
</dbReference>
<feature type="transmembrane region" description="Helical" evidence="1">
    <location>
        <begin position="393"/>
        <end position="412"/>
    </location>
</feature>
<evidence type="ECO:0000313" key="2">
    <source>
        <dbReference type="EMBL" id="MBD3587022.1"/>
    </source>
</evidence>